<evidence type="ECO:0000259" key="2">
    <source>
        <dbReference type="PROSITE" id="PS50198"/>
    </source>
</evidence>
<dbReference type="EMBL" id="QZJW01000039">
    <property type="protein sequence ID" value="RJO60772.1"/>
    <property type="molecule type" value="Genomic_DNA"/>
</dbReference>
<protein>
    <recommendedName>
        <fullName evidence="2">PpiC domain-containing protein</fullName>
    </recommendedName>
</protein>
<dbReference type="PROSITE" id="PS50198">
    <property type="entry name" value="PPIC_PPIASE_2"/>
    <property type="match status" value="1"/>
</dbReference>
<dbReference type="SUPFAM" id="SSF109998">
    <property type="entry name" value="Triger factor/SurA peptide-binding domain-like"/>
    <property type="match status" value="1"/>
</dbReference>
<dbReference type="Pfam" id="PF00639">
    <property type="entry name" value="Rotamase"/>
    <property type="match status" value="1"/>
</dbReference>
<dbReference type="SUPFAM" id="SSF54534">
    <property type="entry name" value="FKBP-like"/>
    <property type="match status" value="1"/>
</dbReference>
<feature type="non-terminal residue" evidence="3">
    <location>
        <position position="279"/>
    </location>
</feature>
<accession>A0A419DCI5</accession>
<dbReference type="GO" id="GO:0003755">
    <property type="term" value="F:peptidyl-prolyl cis-trans isomerase activity"/>
    <property type="evidence" value="ECO:0007669"/>
    <property type="project" value="UniProtKB-KW"/>
</dbReference>
<dbReference type="InterPro" id="IPR046357">
    <property type="entry name" value="PPIase_dom_sf"/>
</dbReference>
<evidence type="ECO:0000256" key="1">
    <source>
        <dbReference type="PROSITE-ProRule" id="PRU00278"/>
    </source>
</evidence>
<dbReference type="PANTHER" id="PTHR47245">
    <property type="entry name" value="PEPTIDYLPROLYL ISOMERASE"/>
    <property type="match status" value="1"/>
</dbReference>
<dbReference type="InterPro" id="IPR050245">
    <property type="entry name" value="PrsA_foldase"/>
</dbReference>
<dbReference type="AlphaFoldDB" id="A0A419DCI5"/>
<feature type="domain" description="PpiC" evidence="2">
    <location>
        <begin position="160"/>
        <end position="248"/>
    </location>
</feature>
<evidence type="ECO:0000313" key="3">
    <source>
        <dbReference type="EMBL" id="RJO60772.1"/>
    </source>
</evidence>
<dbReference type="Gene3D" id="3.10.50.40">
    <property type="match status" value="1"/>
</dbReference>
<keyword evidence="1" id="KW-0413">Isomerase</keyword>
<sequence>MTLGVFTAGIYKFGWDDDATIEVSRIIPFPAFFVNGTPVSYARYQDYKKAYTTYVTEFYIKGEKKIDINSDEAKKILSDSDKRIKDLLVKNTIIKNEVKKRKIKYTKEELDKSFDEFVKRTGGDEEVKNNLKKYYGLTVERFKTEFFVDTFLSGKLQNAFQEDKSLNAEVEKKANEVLAKVKAGEDFAELAKKYSEDSTASKGGDLDFVKKGQLVPEFEDALWKLTAPGQTSELVKTVYGYHIIKLVEIKGEERKASHILIKTKDYETWLDEEVKKAKV</sequence>
<organism evidence="3 4">
    <name type="scientific">candidate division WS5 bacterium</name>
    <dbReference type="NCBI Taxonomy" id="2093353"/>
    <lineage>
        <taxon>Bacteria</taxon>
        <taxon>candidate division WS5</taxon>
    </lineage>
</organism>
<dbReference type="Proteomes" id="UP000285655">
    <property type="component" value="Unassembled WGS sequence"/>
</dbReference>
<gene>
    <name evidence="3" type="ORF">C4544_04425</name>
</gene>
<name>A0A419DCI5_9BACT</name>
<proteinExistence type="predicted"/>
<keyword evidence="1" id="KW-0697">Rotamase</keyword>
<evidence type="ECO:0000313" key="4">
    <source>
        <dbReference type="Proteomes" id="UP000285655"/>
    </source>
</evidence>
<dbReference type="PANTHER" id="PTHR47245:SF2">
    <property type="entry name" value="PEPTIDYL-PROLYL CIS-TRANS ISOMERASE HP_0175-RELATED"/>
    <property type="match status" value="1"/>
</dbReference>
<dbReference type="InterPro" id="IPR027304">
    <property type="entry name" value="Trigger_fact/SurA_dom_sf"/>
</dbReference>
<comment type="caution">
    <text evidence="3">The sequence shown here is derived from an EMBL/GenBank/DDBJ whole genome shotgun (WGS) entry which is preliminary data.</text>
</comment>
<dbReference type="InterPro" id="IPR000297">
    <property type="entry name" value="PPIase_PpiC"/>
</dbReference>
<reference evidence="3 4" key="1">
    <citation type="journal article" date="2017" name="ISME J.">
        <title>Energy and carbon metabolisms in a deep terrestrial subsurface fluid microbial community.</title>
        <authorList>
            <person name="Momper L."/>
            <person name="Jungbluth S.P."/>
            <person name="Lee M.D."/>
            <person name="Amend J.P."/>
        </authorList>
    </citation>
    <scope>NUCLEOTIDE SEQUENCE [LARGE SCALE GENOMIC DNA]</scope>
    <source>
        <strain evidence="3">SURF_29</strain>
    </source>
</reference>